<dbReference type="EMBL" id="AP022593">
    <property type="protein sequence ID" value="BBY51325.1"/>
    <property type="molecule type" value="Genomic_DNA"/>
</dbReference>
<accession>A0A7I7S5R1</accession>
<gene>
    <name evidence="2" type="ORF">MARA_47930</name>
</gene>
<dbReference type="KEGG" id="marz:MARA_47930"/>
<evidence type="ECO:0000313" key="3">
    <source>
        <dbReference type="Proteomes" id="UP000467428"/>
    </source>
</evidence>
<geneLocation type="plasmid" evidence="3">
    <name>pjcm18538 dna</name>
</geneLocation>
<sequence>MRVVTRAVVYSMVAALIASCSAANVGTATSRAEPIRAAETGPTFPRTAAYYLDQDELPPVDELARYDVVVIDNEWAHRMPRSFFDRLHARNPRLELLAYVNVVDSVHEIGSHEYWRNAYAMWQITKDDKAFRFPDQWLAKTAAGAPVHEWEDRVMANLTDRAPRVDGRLFVEYAADWIVDTVWTAGIWDGVFLDVWGDRIWTADADRWDVDRDGVDETDAEIYAPGGPWDRGLTIGERRLRSALPTAILVANGNRTLRDGLLNGRVFESFADPAVRPDPIDDVYSYVDAASSGGQRQPSVSINVNTDREAPGSPVALRKARFRFVATLLQDGYWAPMGKDYGVLEYYDEMDGAGRGPGYLGRPLQPDPTVDALTRPREAGTGSPLGGVLRRDFENGIVLLNTTPSRVSIELERPYARLQGTQDPVTNDGVRAASVTIDGHDGIVLVR</sequence>
<feature type="chain" id="PRO_5039174979" description="Glycosyl hydrolase-like family 15 (GHL15) protein" evidence="1">
    <location>
        <begin position="23"/>
        <end position="447"/>
    </location>
</feature>
<evidence type="ECO:0008006" key="4">
    <source>
        <dbReference type="Google" id="ProtNLM"/>
    </source>
</evidence>
<dbReference type="Pfam" id="PF14885">
    <property type="entry name" value="GHL15"/>
    <property type="match status" value="1"/>
</dbReference>
<name>A0A7I7S5R1_9MYCO</name>
<evidence type="ECO:0000313" key="2">
    <source>
        <dbReference type="EMBL" id="BBY51325.1"/>
    </source>
</evidence>
<evidence type="ECO:0000256" key="1">
    <source>
        <dbReference type="SAM" id="SignalP"/>
    </source>
</evidence>
<keyword evidence="3" id="KW-1185">Reference proteome</keyword>
<dbReference type="Proteomes" id="UP000467428">
    <property type="component" value="Chromosome"/>
</dbReference>
<dbReference type="AlphaFoldDB" id="A0A7I7S5R1"/>
<organism evidence="2 3">
    <name type="scientific">Mycolicibacterium arabiense</name>
    <dbReference type="NCBI Taxonomy" id="1286181"/>
    <lineage>
        <taxon>Bacteria</taxon>
        <taxon>Bacillati</taxon>
        <taxon>Actinomycetota</taxon>
        <taxon>Actinomycetes</taxon>
        <taxon>Mycobacteriales</taxon>
        <taxon>Mycobacteriaceae</taxon>
        <taxon>Mycolicibacterium</taxon>
    </lineage>
</organism>
<protein>
    <recommendedName>
        <fullName evidence="4">Glycosyl hydrolase-like family 15 (GHL15) protein</fullName>
    </recommendedName>
</protein>
<proteinExistence type="predicted"/>
<dbReference type="InterPro" id="IPR029455">
    <property type="entry name" value="GHL15"/>
</dbReference>
<dbReference type="PROSITE" id="PS51257">
    <property type="entry name" value="PROKAR_LIPOPROTEIN"/>
    <property type="match status" value="1"/>
</dbReference>
<feature type="signal peptide" evidence="1">
    <location>
        <begin position="1"/>
        <end position="22"/>
    </location>
</feature>
<reference evidence="2 3" key="1">
    <citation type="journal article" date="2019" name="Emerg. Microbes Infect.">
        <title>Comprehensive subspecies identification of 175 nontuberculous mycobacteria species based on 7547 genomic profiles.</title>
        <authorList>
            <person name="Matsumoto Y."/>
            <person name="Kinjo T."/>
            <person name="Motooka D."/>
            <person name="Nabeya D."/>
            <person name="Jung N."/>
            <person name="Uechi K."/>
            <person name="Horii T."/>
            <person name="Iida T."/>
            <person name="Fujita J."/>
            <person name="Nakamura S."/>
        </authorList>
    </citation>
    <scope>NUCLEOTIDE SEQUENCE [LARGE SCALE GENOMIC DNA]</scope>
    <source>
        <strain evidence="2 3">JCM 18538</strain>
    </source>
</reference>
<keyword evidence="1" id="KW-0732">Signal</keyword>